<organism evidence="13">
    <name type="scientific">Caenorhabditis remanei</name>
    <name type="common">Caenorhabditis vulgaris</name>
    <dbReference type="NCBI Taxonomy" id="31234"/>
    <lineage>
        <taxon>Eukaryota</taxon>
        <taxon>Metazoa</taxon>
        <taxon>Ecdysozoa</taxon>
        <taxon>Nematoda</taxon>
        <taxon>Chromadorea</taxon>
        <taxon>Rhabditida</taxon>
        <taxon>Rhabditina</taxon>
        <taxon>Rhabditomorpha</taxon>
        <taxon>Rhabditoidea</taxon>
        <taxon>Rhabditidae</taxon>
        <taxon>Peloderinae</taxon>
        <taxon>Caenorhabditis</taxon>
    </lineage>
</organism>
<accession>E3NJ21</accession>
<evidence type="ECO:0000256" key="2">
    <source>
        <dbReference type="ARBA" id="ARBA00009995"/>
    </source>
</evidence>
<dbReference type="InParanoid" id="E3NJ21"/>
<keyword evidence="4" id="KW-0328">Glycosyltransferase</keyword>
<dbReference type="Pfam" id="PF00201">
    <property type="entry name" value="UDPGT"/>
    <property type="match status" value="1"/>
</dbReference>
<evidence type="ECO:0000256" key="4">
    <source>
        <dbReference type="ARBA" id="ARBA00022676"/>
    </source>
</evidence>
<sequence length="559" mass="63448">MTENDGRSLLFSILEKNSNFFSNFFQFFCYRMLPARCLFLFLTLPRVISTLHILFYILLLGKSHIDFTDSLIDALVENGHTVDLIIARMNSHVTTNGSARTSRIYSYGFKEESPWSKTPHLLDPFKEKVRSWKEHVHYVEIASELCEIGLSDPGLHKFLANQKYDIGIATEYDYCGFALMKFYSIPSIVSVSSMAILDQQSIGAGMPNSAAVTQALFEPEDLSTWLGKLKNLINWTHINFIVYPYCRRIQSKSINKYLGDQIDPENLMESIDIQFLNSNELIELPRVVTPKIKFIGGINLRKSKGILADDVENLISGGGGVKEGIVVFCFGTQVASNLFPIEVRHAFAAAFRQFPEFTFVWKYELQEGDQQIFANTTNLKFLKWLPQTDLLNDPRTRAFISHTGLNSYLESSYAGVPILAIPLFADQPHNAKSGESIGTTYVLDKTQLTTHNIVKGLKAVLYDTSYLHNAKRISKMLKDRPNPPKSIFVEWVEFAARNPLLHRNLNLPGQKMTVIEYYCIDLILFCVGFVVFVVFVVWRGIGLMGRGLRGLVVKKKKIE</sequence>
<keyword evidence="7" id="KW-0732">Signal</keyword>
<comment type="similarity">
    <text evidence="2">Belongs to the UDP-glycosyltransferase family.</text>
</comment>
<keyword evidence="6 11" id="KW-0812">Transmembrane</keyword>
<keyword evidence="13" id="KW-1185">Reference proteome</keyword>
<keyword evidence="9 11" id="KW-0472">Membrane</keyword>
<evidence type="ECO:0000256" key="10">
    <source>
        <dbReference type="ARBA" id="ARBA00047475"/>
    </source>
</evidence>
<dbReference type="SUPFAM" id="SSF53756">
    <property type="entry name" value="UDP-Glycosyltransferase/glycogen phosphorylase"/>
    <property type="match status" value="1"/>
</dbReference>
<dbReference type="GO" id="GO:0015020">
    <property type="term" value="F:glucuronosyltransferase activity"/>
    <property type="evidence" value="ECO:0007669"/>
    <property type="project" value="UniProtKB-EC"/>
</dbReference>
<protein>
    <recommendedName>
        <fullName evidence="3">glucuronosyltransferase</fullName>
        <ecNumber evidence="3">2.4.1.17</ecNumber>
    </recommendedName>
</protein>
<evidence type="ECO:0000256" key="3">
    <source>
        <dbReference type="ARBA" id="ARBA00012544"/>
    </source>
</evidence>
<evidence type="ECO:0000256" key="8">
    <source>
        <dbReference type="ARBA" id="ARBA00022989"/>
    </source>
</evidence>
<name>E3NJ21_CAERE</name>
<evidence type="ECO:0000256" key="9">
    <source>
        <dbReference type="ARBA" id="ARBA00023136"/>
    </source>
</evidence>
<comment type="catalytic activity">
    <reaction evidence="10">
        <text>glucuronate acceptor + UDP-alpha-D-glucuronate = acceptor beta-D-glucuronoside + UDP + H(+)</text>
        <dbReference type="Rhea" id="RHEA:21032"/>
        <dbReference type="ChEBI" id="CHEBI:15378"/>
        <dbReference type="ChEBI" id="CHEBI:58052"/>
        <dbReference type="ChEBI" id="CHEBI:58223"/>
        <dbReference type="ChEBI" id="CHEBI:132367"/>
        <dbReference type="ChEBI" id="CHEBI:132368"/>
        <dbReference type="EC" id="2.4.1.17"/>
    </reaction>
</comment>
<dbReference type="OrthoDB" id="5835829at2759"/>
<proteinExistence type="inferred from homology"/>
<dbReference type="InterPro" id="IPR002213">
    <property type="entry name" value="UDP_glucos_trans"/>
</dbReference>
<evidence type="ECO:0000256" key="11">
    <source>
        <dbReference type="SAM" id="Phobius"/>
    </source>
</evidence>
<dbReference type="Proteomes" id="UP000008281">
    <property type="component" value="Unassembled WGS sequence"/>
</dbReference>
<dbReference type="CDD" id="cd03784">
    <property type="entry name" value="GT1_Gtf-like"/>
    <property type="match status" value="1"/>
</dbReference>
<gene>
    <name evidence="12" type="primary">Cre-ugt-52</name>
    <name evidence="12" type="ORF">CRE_24834</name>
</gene>
<dbReference type="EC" id="2.4.1.17" evidence="3"/>
<evidence type="ECO:0000313" key="13">
    <source>
        <dbReference type="Proteomes" id="UP000008281"/>
    </source>
</evidence>
<reference evidence="12" key="1">
    <citation type="submission" date="2007-07" db="EMBL/GenBank/DDBJ databases">
        <title>PCAP assembly of the Caenorhabditis remanei genome.</title>
        <authorList>
            <consortium name="The Caenorhabditis remanei Sequencing Consortium"/>
            <person name="Wilson R.K."/>
        </authorList>
    </citation>
    <scope>NUCLEOTIDE SEQUENCE [LARGE SCALE GENOMIC DNA]</scope>
    <source>
        <strain evidence="12">PB4641</strain>
    </source>
</reference>
<keyword evidence="5" id="KW-0808">Transferase</keyword>
<evidence type="ECO:0000256" key="5">
    <source>
        <dbReference type="ARBA" id="ARBA00022679"/>
    </source>
</evidence>
<dbReference type="HOGENOM" id="CLU_012949_1_3_1"/>
<dbReference type="EMBL" id="DS268722">
    <property type="protein sequence ID" value="EFO99638.1"/>
    <property type="molecule type" value="Genomic_DNA"/>
</dbReference>
<feature type="transmembrane region" description="Helical" evidence="11">
    <location>
        <begin position="37"/>
        <end position="59"/>
    </location>
</feature>
<evidence type="ECO:0000313" key="12">
    <source>
        <dbReference type="EMBL" id="EFO99638.1"/>
    </source>
</evidence>
<dbReference type="OMA" id="IARMNSH"/>
<dbReference type="PANTHER" id="PTHR48043:SF8">
    <property type="entry name" value="GLUCURONOSYLTRANSFERASE"/>
    <property type="match status" value="1"/>
</dbReference>
<dbReference type="InterPro" id="IPR050271">
    <property type="entry name" value="UDP-glycosyltransferase"/>
</dbReference>
<dbReference type="STRING" id="31234.E3NJ21"/>
<evidence type="ECO:0000256" key="7">
    <source>
        <dbReference type="ARBA" id="ARBA00022729"/>
    </source>
</evidence>
<feature type="transmembrane region" description="Helical" evidence="11">
    <location>
        <begin position="522"/>
        <end position="541"/>
    </location>
</feature>
<keyword evidence="8 11" id="KW-1133">Transmembrane helix</keyword>
<comment type="subcellular location">
    <subcellularLocation>
        <location evidence="1">Membrane</location>
        <topology evidence="1">Single-pass membrane protein</topology>
    </subcellularLocation>
</comment>
<dbReference type="eggNOG" id="KOG1192">
    <property type="taxonomic scope" value="Eukaryota"/>
</dbReference>
<dbReference type="FunCoup" id="E3NJ21">
    <property type="interactions" value="2"/>
</dbReference>
<dbReference type="GO" id="GO:0016020">
    <property type="term" value="C:membrane"/>
    <property type="evidence" value="ECO:0007669"/>
    <property type="project" value="UniProtKB-SubCell"/>
</dbReference>
<dbReference type="FunFam" id="3.40.50.2000:FF:000021">
    <property type="entry name" value="UDP-glucuronosyltransferase"/>
    <property type="match status" value="1"/>
</dbReference>
<dbReference type="Gene3D" id="3.40.50.2000">
    <property type="entry name" value="Glycogen Phosphorylase B"/>
    <property type="match status" value="1"/>
</dbReference>
<dbReference type="AlphaFoldDB" id="E3NJ21"/>
<evidence type="ECO:0000256" key="6">
    <source>
        <dbReference type="ARBA" id="ARBA00022692"/>
    </source>
</evidence>
<dbReference type="PANTHER" id="PTHR48043">
    <property type="entry name" value="EG:EG0003.4 PROTEIN-RELATED"/>
    <property type="match status" value="1"/>
</dbReference>
<evidence type="ECO:0000256" key="1">
    <source>
        <dbReference type="ARBA" id="ARBA00004167"/>
    </source>
</evidence>